<protein>
    <submittedName>
        <fullName evidence="3">GIY-YIG nuclease family protein</fullName>
    </submittedName>
</protein>
<dbReference type="OrthoDB" id="1495241at2"/>
<gene>
    <name evidence="3" type="ORF">EZ456_16060</name>
</gene>
<dbReference type="CDD" id="cd10448">
    <property type="entry name" value="GIY-YIG_unchar_3"/>
    <property type="match status" value="1"/>
</dbReference>
<accession>A0A4V6N6I9</accession>
<evidence type="ECO:0000313" key="3">
    <source>
        <dbReference type="EMBL" id="TCD25050.1"/>
    </source>
</evidence>
<dbReference type="Pfam" id="PF01541">
    <property type="entry name" value="GIY-YIG"/>
    <property type="match status" value="1"/>
</dbReference>
<dbReference type="PANTHER" id="PTHR34477:SF5">
    <property type="entry name" value="BSL5627 PROTEIN"/>
    <property type="match status" value="1"/>
</dbReference>
<dbReference type="SMART" id="SM00465">
    <property type="entry name" value="GIYc"/>
    <property type="match status" value="1"/>
</dbReference>
<dbReference type="EMBL" id="SJSO01000014">
    <property type="protein sequence ID" value="TCD25050.1"/>
    <property type="molecule type" value="Genomic_DNA"/>
</dbReference>
<dbReference type="InterPro" id="IPR050190">
    <property type="entry name" value="UPF0213_domain"/>
</dbReference>
<dbReference type="InterPro" id="IPR035901">
    <property type="entry name" value="GIY-YIG_endonuc_sf"/>
</dbReference>
<evidence type="ECO:0000256" key="1">
    <source>
        <dbReference type="ARBA" id="ARBA00007435"/>
    </source>
</evidence>
<dbReference type="AlphaFoldDB" id="A0A4V6N6I9"/>
<keyword evidence="4" id="KW-1185">Reference proteome</keyword>
<reference evidence="3 4" key="1">
    <citation type="submission" date="2019-02" db="EMBL/GenBank/DDBJ databases">
        <title>Pedobacter sp. RP-3-21 sp. nov., isolated from Arctic soil.</title>
        <authorList>
            <person name="Dahal R.H."/>
        </authorList>
    </citation>
    <scope>NUCLEOTIDE SEQUENCE [LARGE SCALE GENOMIC DNA]</scope>
    <source>
        <strain evidence="3 4">RP-3-21</strain>
    </source>
</reference>
<sequence>MERGGCVYIMTNIFNTVYYIGVTSDLYSRVIEHKHKRYPTSFTSKYNCIKLIYFMLYDDIEEAIEQEKRLKKWNRNWKIKLISDHNPDWLDLFSEDL</sequence>
<name>A0A4V6N6I9_9SPHI</name>
<comment type="similarity">
    <text evidence="1">Belongs to the UPF0213 family.</text>
</comment>
<dbReference type="Proteomes" id="UP000293925">
    <property type="component" value="Unassembled WGS sequence"/>
</dbReference>
<dbReference type="PROSITE" id="PS50164">
    <property type="entry name" value="GIY_YIG"/>
    <property type="match status" value="1"/>
</dbReference>
<organism evidence="3 4">
    <name type="scientific">Pedobacter psychrodurus</name>
    <dbReference type="NCBI Taxonomy" id="2530456"/>
    <lineage>
        <taxon>Bacteria</taxon>
        <taxon>Pseudomonadati</taxon>
        <taxon>Bacteroidota</taxon>
        <taxon>Sphingobacteriia</taxon>
        <taxon>Sphingobacteriales</taxon>
        <taxon>Sphingobacteriaceae</taxon>
        <taxon>Pedobacter</taxon>
    </lineage>
</organism>
<dbReference type="InterPro" id="IPR000305">
    <property type="entry name" value="GIY-YIG_endonuc"/>
</dbReference>
<dbReference type="RefSeq" id="WP_131531848.1">
    <property type="nucleotide sequence ID" value="NZ_SJSO01000014.1"/>
</dbReference>
<dbReference type="SUPFAM" id="SSF82771">
    <property type="entry name" value="GIY-YIG endonuclease"/>
    <property type="match status" value="1"/>
</dbReference>
<proteinExistence type="inferred from homology"/>
<dbReference type="PANTHER" id="PTHR34477">
    <property type="entry name" value="UPF0213 PROTEIN YHBQ"/>
    <property type="match status" value="1"/>
</dbReference>
<dbReference type="Gene3D" id="3.40.1440.10">
    <property type="entry name" value="GIY-YIG endonuclease"/>
    <property type="match status" value="1"/>
</dbReference>
<evidence type="ECO:0000259" key="2">
    <source>
        <dbReference type="PROSITE" id="PS50164"/>
    </source>
</evidence>
<evidence type="ECO:0000313" key="4">
    <source>
        <dbReference type="Proteomes" id="UP000293925"/>
    </source>
</evidence>
<comment type="caution">
    <text evidence="3">The sequence shown here is derived from an EMBL/GenBank/DDBJ whole genome shotgun (WGS) entry which is preliminary data.</text>
</comment>
<feature type="domain" description="GIY-YIG" evidence="2">
    <location>
        <begin position="3"/>
        <end position="80"/>
    </location>
</feature>